<comment type="caution">
    <text evidence="1">The sequence shown here is derived from an EMBL/GenBank/DDBJ whole genome shotgun (WGS) entry which is preliminary data.</text>
</comment>
<dbReference type="Proteomes" id="UP001066276">
    <property type="component" value="Chromosome 1_1"/>
</dbReference>
<sequence>MIHFGPLLYCSPAIVRSPQGSILRERGSRRVAPGVWAIPPRFSRVFGLSAPGSELSQARVQRLPPSWFLDVIGARPRSPPQPLFFSRRSLLCIYRAGLRSSGPDLPIIFGDWKCYYFGRAPFTAPEHCAKPAASSAAGHAPAKLHFLD</sequence>
<accession>A0AAV7WPV7</accession>
<organism evidence="1 2">
    <name type="scientific">Pleurodeles waltl</name>
    <name type="common">Iberian ribbed newt</name>
    <dbReference type="NCBI Taxonomy" id="8319"/>
    <lineage>
        <taxon>Eukaryota</taxon>
        <taxon>Metazoa</taxon>
        <taxon>Chordata</taxon>
        <taxon>Craniata</taxon>
        <taxon>Vertebrata</taxon>
        <taxon>Euteleostomi</taxon>
        <taxon>Amphibia</taxon>
        <taxon>Batrachia</taxon>
        <taxon>Caudata</taxon>
        <taxon>Salamandroidea</taxon>
        <taxon>Salamandridae</taxon>
        <taxon>Pleurodelinae</taxon>
        <taxon>Pleurodeles</taxon>
    </lineage>
</organism>
<evidence type="ECO:0000313" key="1">
    <source>
        <dbReference type="EMBL" id="KAJ1216108.1"/>
    </source>
</evidence>
<name>A0AAV7WPV7_PLEWA</name>
<protein>
    <submittedName>
        <fullName evidence="1">Uncharacterized protein</fullName>
    </submittedName>
</protein>
<dbReference type="EMBL" id="JANPWB010000001">
    <property type="protein sequence ID" value="KAJ1216108.1"/>
    <property type="molecule type" value="Genomic_DNA"/>
</dbReference>
<keyword evidence="2" id="KW-1185">Reference proteome</keyword>
<gene>
    <name evidence="1" type="ORF">NDU88_003714</name>
</gene>
<reference evidence="1" key="1">
    <citation type="journal article" date="2022" name="bioRxiv">
        <title>Sequencing and chromosome-scale assembly of the giantPleurodeles waltlgenome.</title>
        <authorList>
            <person name="Brown T."/>
            <person name="Elewa A."/>
            <person name="Iarovenko S."/>
            <person name="Subramanian E."/>
            <person name="Araus A.J."/>
            <person name="Petzold A."/>
            <person name="Susuki M."/>
            <person name="Suzuki K.-i.T."/>
            <person name="Hayashi T."/>
            <person name="Toyoda A."/>
            <person name="Oliveira C."/>
            <person name="Osipova E."/>
            <person name="Leigh N.D."/>
            <person name="Simon A."/>
            <person name="Yun M.H."/>
        </authorList>
    </citation>
    <scope>NUCLEOTIDE SEQUENCE</scope>
    <source>
        <strain evidence="1">20211129_DDA</strain>
        <tissue evidence="1">Liver</tissue>
    </source>
</reference>
<evidence type="ECO:0000313" key="2">
    <source>
        <dbReference type="Proteomes" id="UP001066276"/>
    </source>
</evidence>
<proteinExistence type="predicted"/>
<dbReference type="AlphaFoldDB" id="A0AAV7WPV7"/>